<evidence type="ECO:0000313" key="4">
    <source>
        <dbReference type="Proteomes" id="UP000478008"/>
    </source>
</evidence>
<feature type="domain" description="RSE1/DDB1/CPSF1 second beta-propeller" evidence="2">
    <location>
        <begin position="565"/>
        <end position="942"/>
    </location>
</feature>
<dbReference type="InterPro" id="IPR015943">
    <property type="entry name" value="WD40/YVTN_repeat-like_dom_sf"/>
</dbReference>
<dbReference type="InterPro" id="IPR004871">
    <property type="entry name" value="RSE1/DDB1/CPSF1_C"/>
</dbReference>
<name>A0A7D9H3D0_DEKBR</name>
<evidence type="ECO:0000313" key="3">
    <source>
        <dbReference type="EMBL" id="VUG19468.1"/>
    </source>
</evidence>
<sequence length="1375" mass="156253">MEVYNQFIDPSTCLASLACHFTSKEDQNLIISKGTVLEIFKLIEVEPQDLESEEGNAINDVVAGAESFIGDEIISALHDKHHKLSLVTEYTLQGRIFEISKFRSNENEDLDYLIICTESAKISIIKWDASVHHIKTVSLHYYEPTLEALLVENIAHVEKRHRTDPNGICTSIELNGIFMILPFYKPDMDGIAFGFEPGDEESAKQSSFIEENIKCDDGENLKKRMLANASPSQLKRSKKISDPSFFISGTKLHEGVKNIMDYQFLYSYREPTIAILYAPEGLSWAGYLPKLKDNMKVVVLSLNLDTHKADSIMVLPNLPYDLNSIYPLPSPINGFLLIGSNEILHVNSLGSIKGVYTNKYFPETSDMKLRDESDLNLECEGCSVSFVGDDQVLLISQIGKFYVLSFNESGGISNLNKIIEIPEANYCNVSVNNVLQITNIEDCNSAFLCCQGSDSILLHWNYNVPTRGTVSKSNAGIEKEDEDSWLYHEDETSQTSNRPLTSCTFTKIDKLVNCGPTSDFTIGKVTTKSKVFGLPNPNLNENAIICSSGLEKDTALSIINPSVIPNIRSTLKFSSASKIWTLNDSRDITKYLITTDFKTYKTQVFIVDKKYRDMYSRDFDKEQYSIQFGTIYTGREMLITQVTPYKINMFNFKFKLVDSITCDNEINAASIYDRYAIIITKNGEINIYECNFKTRKLEKLDLPALLNYMIFTYGWITESSILKNISNLSQEPAQNESSKLNPTNFNKEITFWIVTADNRILVFKKNHKEKVYEFKDIHKFPDNLQLTAMNPNYEADVDPLIKQVMFTSIGDSFYSKDYLLILTYGGEVIIYEMYHDFALDTYRLMKSNDIFKFPVIGAPENSYSSATRIERNMFKIENFNGHSCVMVTGYKAFLILRQHNSVPRLLKFGNIPVLYFAPFNYDTCKNGVIAIDDKKSCRMCQLDNSFDYSNRASIKKIPVGETITKLDYDNKSNTYVVGTMSKIRFLPEDEDGEEIQGVDLNKNHAHNYKARVHLFSPETWTSIDKVELEDNEVCTTLKVMKLNIFETMNDTKNYVIVGSGKYRVEDLATKGSWMVYEIIDVVPDPNHPEAKNRLKLIKSESSRGSILGSCNISGRFSLVQAQRMLVRTIKKDGNAVPVAFTDTSLYTKDVKSFEDMMIIGDAFDGLSLYGFDAEPYRMLKLGKETQNLSLTACDFIVHEGGLYIIAADEDSVLHLLEYDPYDPESMKGSKLLTRSVFRFNGYTTAMRLCDRKNSIFSMLDTLAIPPGADLGFEVIGCNIEGSFYKVTPANEYTYRRLYALQNHISDKESHWLGLNPKMNAVGHLSHIMKLVKRPFIDLNIIKRYISMSEEKKMHISKRLGKNALIETYRDVISLQ</sequence>
<evidence type="ECO:0000259" key="1">
    <source>
        <dbReference type="Pfam" id="PF03178"/>
    </source>
</evidence>
<feature type="domain" description="RSE1/DDB1/CPSF1 C-terminal" evidence="1">
    <location>
        <begin position="1011"/>
        <end position="1345"/>
    </location>
</feature>
<organism evidence="3 4">
    <name type="scientific">Dekkera bruxellensis</name>
    <name type="common">Brettanomyces custersii</name>
    <dbReference type="NCBI Taxonomy" id="5007"/>
    <lineage>
        <taxon>Eukaryota</taxon>
        <taxon>Fungi</taxon>
        <taxon>Dikarya</taxon>
        <taxon>Ascomycota</taxon>
        <taxon>Saccharomycotina</taxon>
        <taxon>Pichiomycetes</taxon>
        <taxon>Pichiales</taxon>
        <taxon>Pichiaceae</taxon>
        <taxon>Brettanomyces</taxon>
    </lineage>
</organism>
<dbReference type="InterPro" id="IPR050358">
    <property type="entry name" value="RSE1/DDB1/CFT1"/>
</dbReference>
<reference evidence="3 4" key="1">
    <citation type="submission" date="2019-07" db="EMBL/GenBank/DDBJ databases">
        <authorList>
            <person name="Friedrich A."/>
            <person name="Schacherer J."/>
        </authorList>
    </citation>
    <scope>NUCLEOTIDE SEQUENCE [LARGE SCALE GENOMIC DNA]</scope>
</reference>
<accession>A0A7D9H3D0</accession>
<keyword evidence="4" id="KW-1185">Reference proteome</keyword>
<dbReference type="Proteomes" id="UP000478008">
    <property type="component" value="Unassembled WGS sequence"/>
</dbReference>
<dbReference type="Pfam" id="PF03178">
    <property type="entry name" value="CPSF_A"/>
    <property type="match status" value="1"/>
</dbReference>
<dbReference type="Gene3D" id="2.130.10.10">
    <property type="entry name" value="YVTN repeat-like/Quinoprotein amine dehydrogenase"/>
    <property type="match status" value="2"/>
</dbReference>
<dbReference type="GO" id="GO:0006397">
    <property type="term" value="P:mRNA processing"/>
    <property type="evidence" value="ECO:0007669"/>
    <property type="project" value="UniProtKB-KW"/>
</dbReference>
<dbReference type="Pfam" id="PF23726">
    <property type="entry name" value="Beta-prop_RSE1_2nd"/>
    <property type="match status" value="1"/>
</dbReference>
<dbReference type="PANTHER" id="PTHR10644">
    <property type="entry name" value="DNA REPAIR/RNA PROCESSING CPSF FAMILY"/>
    <property type="match status" value="1"/>
</dbReference>
<proteinExistence type="predicted"/>
<dbReference type="GO" id="GO:0003676">
    <property type="term" value="F:nucleic acid binding"/>
    <property type="evidence" value="ECO:0007669"/>
    <property type="project" value="InterPro"/>
</dbReference>
<dbReference type="GO" id="GO:0005634">
    <property type="term" value="C:nucleus"/>
    <property type="evidence" value="ECO:0007669"/>
    <property type="project" value="InterPro"/>
</dbReference>
<dbReference type="InterPro" id="IPR058543">
    <property type="entry name" value="Beta-prop_RSE1/DDB1/CPSF1_2nd"/>
</dbReference>
<evidence type="ECO:0000259" key="2">
    <source>
        <dbReference type="Pfam" id="PF23726"/>
    </source>
</evidence>
<protein>
    <submittedName>
        <fullName evidence="3">DEBR0S5_03466g1_1</fullName>
    </submittedName>
</protein>
<gene>
    <name evidence="3" type="primary">CFT1</name>
    <name evidence="3" type="ORF">DEBR0S5_03466G</name>
</gene>
<dbReference type="EMBL" id="CABFWN010000005">
    <property type="protein sequence ID" value="VUG19468.1"/>
    <property type="molecule type" value="Genomic_DNA"/>
</dbReference>